<dbReference type="InterPro" id="IPR050710">
    <property type="entry name" value="Band7/mec-2_domain"/>
</dbReference>
<gene>
    <name evidence="3" type="ORF">A2933_01315</name>
</gene>
<dbReference type="EMBL" id="MFVH01000016">
    <property type="protein sequence ID" value="OGI92191.1"/>
    <property type="molecule type" value="Genomic_DNA"/>
</dbReference>
<evidence type="ECO:0000313" key="4">
    <source>
        <dbReference type="Proteomes" id="UP000179381"/>
    </source>
</evidence>
<evidence type="ECO:0000259" key="2">
    <source>
        <dbReference type="Pfam" id="PF01145"/>
    </source>
</evidence>
<proteinExistence type="predicted"/>
<feature type="transmembrane region" description="Helical" evidence="1">
    <location>
        <begin position="43"/>
        <end position="61"/>
    </location>
</feature>
<protein>
    <recommendedName>
        <fullName evidence="2">Band 7 domain-containing protein</fullName>
    </recommendedName>
</protein>
<keyword evidence="1" id="KW-0472">Membrane</keyword>
<comment type="caution">
    <text evidence="3">The sequence shown here is derived from an EMBL/GenBank/DDBJ whole genome shotgun (WGS) entry which is preliminary data.</text>
</comment>
<organism evidence="3 4">
    <name type="scientific">Candidatus Nomurabacteria bacterium RIFCSPLOWO2_01_FULL_46_18</name>
    <dbReference type="NCBI Taxonomy" id="1801783"/>
    <lineage>
        <taxon>Bacteria</taxon>
        <taxon>Candidatus Nomuraibacteriota</taxon>
    </lineage>
</organism>
<sequence>MKMSHTTEERGPHLDLNRILGIGFIAVLLVLGWVILVDPSVLRLLWLAVIAAWALHGWGIWKKEGEKDLKWEAIPVGWKAQLLLFGQRVPGVIFDEGWWWTPIPFSKQPADCRRQTHDFTPLQALTADNVNVTVGGSVVYDITNPDTYFSVKPEDLNGWLEGTRKQVLRKSIREKEQEDVLGMYEQLGEEVKYALCQASEEHWGVTIRQVIMPEILPDPEVAKDLVLEEREKYQRRGQEVEIKFSADMINLLMAPKGDGGAGLTREQAVEQIQLSIGKTTKSIDRKDWSLDATTAAIIANILAGRK</sequence>
<keyword evidence="1" id="KW-1133">Transmembrane helix</keyword>
<accession>A0A1F6XE20</accession>
<dbReference type="InterPro" id="IPR001107">
    <property type="entry name" value="Band_7"/>
</dbReference>
<dbReference type="Proteomes" id="UP000179381">
    <property type="component" value="Unassembled WGS sequence"/>
</dbReference>
<evidence type="ECO:0000256" key="1">
    <source>
        <dbReference type="SAM" id="Phobius"/>
    </source>
</evidence>
<reference evidence="3 4" key="1">
    <citation type="journal article" date="2016" name="Nat. Commun.">
        <title>Thousands of microbial genomes shed light on interconnected biogeochemical processes in an aquifer system.</title>
        <authorList>
            <person name="Anantharaman K."/>
            <person name="Brown C.T."/>
            <person name="Hug L.A."/>
            <person name="Sharon I."/>
            <person name="Castelle C.J."/>
            <person name="Probst A.J."/>
            <person name="Thomas B.C."/>
            <person name="Singh A."/>
            <person name="Wilkins M.J."/>
            <person name="Karaoz U."/>
            <person name="Brodie E.L."/>
            <person name="Williams K.H."/>
            <person name="Hubbard S.S."/>
            <person name="Banfield J.F."/>
        </authorList>
    </citation>
    <scope>NUCLEOTIDE SEQUENCE [LARGE SCALE GENOMIC DNA]</scope>
</reference>
<keyword evidence="1" id="KW-0812">Transmembrane</keyword>
<dbReference type="Gene3D" id="3.30.479.30">
    <property type="entry name" value="Band 7 domain"/>
    <property type="match status" value="1"/>
</dbReference>
<dbReference type="PANTHER" id="PTHR43327">
    <property type="entry name" value="STOMATIN-LIKE PROTEIN 2, MITOCHONDRIAL"/>
    <property type="match status" value="1"/>
</dbReference>
<evidence type="ECO:0000313" key="3">
    <source>
        <dbReference type="EMBL" id="OGI92191.1"/>
    </source>
</evidence>
<dbReference type="PANTHER" id="PTHR43327:SF10">
    <property type="entry name" value="STOMATIN-LIKE PROTEIN 2, MITOCHONDRIAL"/>
    <property type="match status" value="1"/>
</dbReference>
<dbReference type="InterPro" id="IPR036013">
    <property type="entry name" value="Band_7/SPFH_dom_sf"/>
</dbReference>
<feature type="domain" description="Band 7" evidence="2">
    <location>
        <begin position="89"/>
        <end position="239"/>
    </location>
</feature>
<name>A0A1F6XE20_9BACT</name>
<dbReference type="AlphaFoldDB" id="A0A1F6XE20"/>
<feature type="transmembrane region" description="Helical" evidence="1">
    <location>
        <begin position="20"/>
        <end position="37"/>
    </location>
</feature>
<dbReference type="Pfam" id="PF01145">
    <property type="entry name" value="Band_7"/>
    <property type="match status" value="1"/>
</dbReference>
<dbReference type="SUPFAM" id="SSF117892">
    <property type="entry name" value="Band 7/SPFH domain"/>
    <property type="match status" value="1"/>
</dbReference>